<dbReference type="SUPFAM" id="SSF48600">
    <property type="entry name" value="Chorismate mutase II"/>
    <property type="match status" value="1"/>
</dbReference>
<accession>A0A0A0IDN0</accession>
<dbReference type="EMBL" id="JENJ01000001">
    <property type="protein sequence ID" value="KGM98431.1"/>
    <property type="molecule type" value="Genomic_DNA"/>
</dbReference>
<dbReference type="InterPro" id="IPR036979">
    <property type="entry name" value="CM_dom_sf"/>
</dbReference>
<dbReference type="RefSeq" id="WP_039251789.1">
    <property type="nucleotide sequence ID" value="NZ_JENJ01000001.1"/>
</dbReference>
<evidence type="ECO:0000259" key="2">
    <source>
        <dbReference type="PROSITE" id="PS51168"/>
    </source>
</evidence>
<dbReference type="Gene3D" id="1.20.59.10">
    <property type="entry name" value="Chorismate mutase"/>
    <property type="match status" value="1"/>
</dbReference>
<name>A0A0A0IDN0_CLONO</name>
<dbReference type="SMART" id="SM00830">
    <property type="entry name" value="CM_2"/>
    <property type="match status" value="1"/>
</dbReference>
<feature type="domain" description="Chorismate mutase" evidence="2">
    <location>
        <begin position="1"/>
        <end position="88"/>
    </location>
</feature>
<dbReference type="PANTHER" id="PTHR38041:SF1">
    <property type="entry name" value="CHORISMATE MUTASE"/>
    <property type="match status" value="1"/>
</dbReference>
<organism evidence="3 4">
    <name type="scientific">Clostridium novyi A str. 4552</name>
    <dbReference type="NCBI Taxonomy" id="1444289"/>
    <lineage>
        <taxon>Bacteria</taxon>
        <taxon>Bacillati</taxon>
        <taxon>Bacillota</taxon>
        <taxon>Clostridia</taxon>
        <taxon>Eubacteriales</taxon>
        <taxon>Clostridiaceae</taxon>
        <taxon>Clostridium</taxon>
    </lineage>
</organism>
<evidence type="ECO:0000256" key="1">
    <source>
        <dbReference type="ARBA" id="ARBA00023235"/>
    </source>
</evidence>
<dbReference type="AlphaFoldDB" id="A0A0A0IDN0"/>
<comment type="caution">
    <text evidence="3">The sequence shown here is derived from an EMBL/GenBank/DDBJ whole genome shotgun (WGS) entry which is preliminary data.</text>
</comment>
<evidence type="ECO:0000313" key="4">
    <source>
        <dbReference type="Proteomes" id="UP000030012"/>
    </source>
</evidence>
<proteinExistence type="predicted"/>
<gene>
    <name evidence="3" type="ORF">Z968_00330</name>
</gene>
<dbReference type="GO" id="GO:0046417">
    <property type="term" value="P:chorismate metabolic process"/>
    <property type="evidence" value="ECO:0007669"/>
    <property type="project" value="InterPro"/>
</dbReference>
<dbReference type="GO" id="GO:0009697">
    <property type="term" value="P:salicylic acid biosynthetic process"/>
    <property type="evidence" value="ECO:0007669"/>
    <property type="project" value="TreeGrafter"/>
</dbReference>
<keyword evidence="1" id="KW-0413">Isomerase</keyword>
<protein>
    <submittedName>
        <fullName evidence="3">Chorismate mutase</fullName>
    </submittedName>
</protein>
<dbReference type="InterPro" id="IPR036263">
    <property type="entry name" value="Chorismate_II_sf"/>
</dbReference>
<evidence type="ECO:0000313" key="3">
    <source>
        <dbReference type="EMBL" id="KGM98431.1"/>
    </source>
</evidence>
<dbReference type="OrthoDB" id="9802281at2"/>
<dbReference type="NCBIfam" id="TIGR01805">
    <property type="entry name" value="CM_mono_grmpos"/>
    <property type="match status" value="1"/>
</dbReference>
<dbReference type="Pfam" id="PF01817">
    <property type="entry name" value="CM_2"/>
    <property type="match status" value="1"/>
</dbReference>
<sequence>MEDLKELRDNIDSIDKELIALFQKRMETVLKVAEYKKKNNIPILNSNREDEVIKKNSKFIYNEDLKKSVEEFLKDVMKISKDLQAKKISE</sequence>
<dbReference type="InterPro" id="IPR051331">
    <property type="entry name" value="Chorismate_mutase-related"/>
</dbReference>
<dbReference type="InterPro" id="IPR002701">
    <property type="entry name" value="CM_II_prokaryot"/>
</dbReference>
<dbReference type="PROSITE" id="PS51168">
    <property type="entry name" value="CHORISMATE_MUT_2"/>
    <property type="match status" value="1"/>
</dbReference>
<dbReference type="PANTHER" id="PTHR38041">
    <property type="entry name" value="CHORISMATE MUTASE"/>
    <property type="match status" value="1"/>
</dbReference>
<dbReference type="GO" id="GO:0004106">
    <property type="term" value="F:chorismate mutase activity"/>
    <property type="evidence" value="ECO:0007669"/>
    <property type="project" value="InterPro"/>
</dbReference>
<reference evidence="3 4" key="1">
    <citation type="submission" date="2014-01" db="EMBL/GenBank/DDBJ databases">
        <title>Plasmidome dynamics in the species complex Clostridium novyi sensu lato converts strains of independent lineages into distinctly different pathogens.</title>
        <authorList>
            <person name="Skarin H."/>
            <person name="Segerman B."/>
        </authorList>
    </citation>
    <scope>NUCLEOTIDE SEQUENCE [LARGE SCALE GENOMIC DNA]</scope>
    <source>
        <strain evidence="3 4">4552</strain>
    </source>
</reference>
<dbReference type="InterPro" id="IPR011279">
    <property type="entry name" value="Chorismate_mutase_GmP"/>
</dbReference>
<dbReference type="Proteomes" id="UP000030012">
    <property type="component" value="Unassembled WGS sequence"/>
</dbReference>